<dbReference type="CDD" id="cd00121">
    <property type="entry name" value="MATH"/>
    <property type="match status" value="1"/>
</dbReference>
<keyword evidence="3" id="KW-1185">Reference proteome</keyword>
<dbReference type="SUPFAM" id="SSF49599">
    <property type="entry name" value="TRAF domain-like"/>
    <property type="match status" value="1"/>
</dbReference>
<reference evidence="2" key="2">
    <citation type="submission" date="2018-03" db="EMBL/GenBank/DDBJ databases">
        <title>The Triticum urartu genome reveals the dynamic nature of wheat genome evolution.</title>
        <authorList>
            <person name="Ling H."/>
            <person name="Ma B."/>
            <person name="Shi X."/>
            <person name="Liu H."/>
            <person name="Dong L."/>
            <person name="Sun H."/>
            <person name="Cao Y."/>
            <person name="Gao Q."/>
            <person name="Zheng S."/>
            <person name="Li Y."/>
            <person name="Yu Y."/>
            <person name="Du H."/>
            <person name="Qi M."/>
            <person name="Li Y."/>
            <person name="Yu H."/>
            <person name="Cui Y."/>
            <person name="Wang N."/>
            <person name="Chen C."/>
            <person name="Wu H."/>
            <person name="Zhao Y."/>
            <person name="Zhang J."/>
            <person name="Li Y."/>
            <person name="Zhou W."/>
            <person name="Zhang B."/>
            <person name="Hu W."/>
            <person name="Eijk M."/>
            <person name="Tang J."/>
            <person name="Witsenboer H."/>
            <person name="Zhao S."/>
            <person name="Li Z."/>
            <person name="Zhang A."/>
            <person name="Wang D."/>
            <person name="Liang C."/>
        </authorList>
    </citation>
    <scope>NUCLEOTIDE SEQUENCE [LARGE SCALE GENOMIC DNA]</scope>
    <source>
        <strain evidence="2">cv. G1812</strain>
    </source>
</reference>
<protein>
    <recommendedName>
        <fullName evidence="1">MATH domain-containing protein</fullName>
    </recommendedName>
</protein>
<dbReference type="InterPro" id="IPR008974">
    <property type="entry name" value="TRAF-like"/>
</dbReference>
<dbReference type="Pfam" id="PF22486">
    <property type="entry name" value="MATH_2"/>
    <property type="match status" value="1"/>
</dbReference>
<evidence type="ECO:0000259" key="1">
    <source>
        <dbReference type="PROSITE" id="PS50144"/>
    </source>
</evidence>
<reference evidence="2" key="3">
    <citation type="submission" date="2022-06" db="UniProtKB">
        <authorList>
            <consortium name="EnsemblPlants"/>
        </authorList>
    </citation>
    <scope>IDENTIFICATION</scope>
</reference>
<sequence>MVRAYSRTKEELPTGTHLFTVGGHDWYVDYYPNGINKDCADFISLYVTLLFDDDDDDDDPFDMVVEAMFSFSLID</sequence>
<dbReference type="AlphaFoldDB" id="A0A8R7QV58"/>
<accession>A0A8R7QV58</accession>
<proteinExistence type="predicted"/>
<reference evidence="3" key="1">
    <citation type="journal article" date="2013" name="Nature">
        <title>Draft genome of the wheat A-genome progenitor Triticum urartu.</title>
        <authorList>
            <person name="Ling H.Q."/>
            <person name="Zhao S."/>
            <person name="Liu D."/>
            <person name="Wang J."/>
            <person name="Sun H."/>
            <person name="Zhang C."/>
            <person name="Fan H."/>
            <person name="Li D."/>
            <person name="Dong L."/>
            <person name="Tao Y."/>
            <person name="Gao C."/>
            <person name="Wu H."/>
            <person name="Li Y."/>
            <person name="Cui Y."/>
            <person name="Guo X."/>
            <person name="Zheng S."/>
            <person name="Wang B."/>
            <person name="Yu K."/>
            <person name="Liang Q."/>
            <person name="Yang W."/>
            <person name="Lou X."/>
            <person name="Chen J."/>
            <person name="Feng M."/>
            <person name="Jian J."/>
            <person name="Zhang X."/>
            <person name="Luo G."/>
            <person name="Jiang Y."/>
            <person name="Liu J."/>
            <person name="Wang Z."/>
            <person name="Sha Y."/>
            <person name="Zhang B."/>
            <person name="Wu H."/>
            <person name="Tang D."/>
            <person name="Shen Q."/>
            <person name="Xue P."/>
            <person name="Zou S."/>
            <person name="Wang X."/>
            <person name="Liu X."/>
            <person name="Wang F."/>
            <person name="Yang Y."/>
            <person name="An X."/>
            <person name="Dong Z."/>
            <person name="Zhang K."/>
            <person name="Zhang X."/>
            <person name="Luo M.C."/>
            <person name="Dvorak J."/>
            <person name="Tong Y."/>
            <person name="Wang J."/>
            <person name="Yang H."/>
            <person name="Li Z."/>
            <person name="Wang D."/>
            <person name="Zhang A."/>
            <person name="Wang J."/>
        </authorList>
    </citation>
    <scope>NUCLEOTIDE SEQUENCE</scope>
    <source>
        <strain evidence="3">cv. G1812</strain>
    </source>
</reference>
<evidence type="ECO:0000313" key="2">
    <source>
        <dbReference type="EnsemblPlants" id="TuG1812G0600004452.01.T01.cds386287"/>
    </source>
</evidence>
<feature type="domain" description="MATH" evidence="1">
    <location>
        <begin position="1"/>
        <end position="75"/>
    </location>
</feature>
<dbReference type="Gramene" id="TuG1812G0600004452.01.T01">
    <property type="protein sequence ID" value="TuG1812G0600004452.01.T01.cds386287"/>
    <property type="gene ID" value="TuG1812G0600004452.01"/>
</dbReference>
<dbReference type="EnsemblPlants" id="TuG1812G0600004452.01.T01">
    <property type="protein sequence ID" value="TuG1812G0600004452.01.T01.cds386287"/>
    <property type="gene ID" value="TuG1812G0600004452.01"/>
</dbReference>
<name>A0A8R7QV58_TRIUA</name>
<organism evidence="2 3">
    <name type="scientific">Triticum urartu</name>
    <name type="common">Red wild einkorn</name>
    <name type="synonym">Crithodium urartu</name>
    <dbReference type="NCBI Taxonomy" id="4572"/>
    <lineage>
        <taxon>Eukaryota</taxon>
        <taxon>Viridiplantae</taxon>
        <taxon>Streptophyta</taxon>
        <taxon>Embryophyta</taxon>
        <taxon>Tracheophyta</taxon>
        <taxon>Spermatophyta</taxon>
        <taxon>Magnoliopsida</taxon>
        <taxon>Liliopsida</taxon>
        <taxon>Poales</taxon>
        <taxon>Poaceae</taxon>
        <taxon>BOP clade</taxon>
        <taxon>Pooideae</taxon>
        <taxon>Triticodae</taxon>
        <taxon>Triticeae</taxon>
        <taxon>Triticinae</taxon>
        <taxon>Triticum</taxon>
    </lineage>
</organism>
<dbReference type="Gene3D" id="2.60.210.10">
    <property type="entry name" value="Apoptosis, Tumor Necrosis Factor Receptor Associated Protein 2, Chain A"/>
    <property type="match status" value="1"/>
</dbReference>
<evidence type="ECO:0000313" key="3">
    <source>
        <dbReference type="Proteomes" id="UP000015106"/>
    </source>
</evidence>
<dbReference type="PROSITE" id="PS50144">
    <property type="entry name" value="MATH"/>
    <property type="match status" value="1"/>
</dbReference>
<dbReference type="InterPro" id="IPR002083">
    <property type="entry name" value="MATH/TRAF_dom"/>
</dbReference>
<dbReference type="Proteomes" id="UP000015106">
    <property type="component" value="Chromosome 6"/>
</dbReference>